<reference evidence="2 3" key="1">
    <citation type="submission" date="2016-10" db="EMBL/GenBank/DDBJ databases">
        <authorList>
            <person name="de Groot N.N."/>
        </authorList>
    </citation>
    <scope>NUCLEOTIDE SEQUENCE [LARGE SCALE GENOMIC DNA]</scope>
    <source>
        <strain evidence="2 3">L 420-91</strain>
    </source>
</reference>
<name>A0A1G7Z0R5_ANETH</name>
<sequence length="41" mass="4409">MKKNVLRVLSSAVLITALFTPSAFAEEPSSPSEKSPMTTIE</sequence>
<keyword evidence="1" id="KW-0732">Signal</keyword>
<feature type="signal peptide" evidence="1">
    <location>
        <begin position="1"/>
        <end position="25"/>
    </location>
</feature>
<protein>
    <submittedName>
        <fullName evidence="2">Uncharacterized protein</fullName>
    </submittedName>
</protein>
<dbReference type="EMBL" id="FNDE01000008">
    <property type="protein sequence ID" value="SDH02159.1"/>
    <property type="molecule type" value="Genomic_DNA"/>
</dbReference>
<dbReference type="RefSeq" id="WP_302846660.1">
    <property type="nucleotide sequence ID" value="NZ_FNDE01000008.1"/>
</dbReference>
<evidence type="ECO:0000256" key="1">
    <source>
        <dbReference type="SAM" id="SignalP"/>
    </source>
</evidence>
<proteinExistence type="predicted"/>
<gene>
    <name evidence="2" type="ORF">SAMN04489735_100898</name>
</gene>
<evidence type="ECO:0000313" key="3">
    <source>
        <dbReference type="Proteomes" id="UP000198956"/>
    </source>
</evidence>
<dbReference type="AlphaFoldDB" id="A0A1G7Z0R5"/>
<organism evidence="2 3">
    <name type="scientific">Aneurinibacillus thermoaerophilus</name>
    <dbReference type="NCBI Taxonomy" id="143495"/>
    <lineage>
        <taxon>Bacteria</taxon>
        <taxon>Bacillati</taxon>
        <taxon>Bacillota</taxon>
        <taxon>Bacilli</taxon>
        <taxon>Bacillales</taxon>
        <taxon>Paenibacillaceae</taxon>
        <taxon>Aneurinibacillus group</taxon>
        <taxon>Aneurinibacillus</taxon>
    </lineage>
</organism>
<accession>A0A1G7Z0R5</accession>
<evidence type="ECO:0000313" key="2">
    <source>
        <dbReference type="EMBL" id="SDH02159.1"/>
    </source>
</evidence>
<feature type="chain" id="PRO_5011472310" evidence="1">
    <location>
        <begin position="26"/>
        <end position="41"/>
    </location>
</feature>
<dbReference type="Proteomes" id="UP000198956">
    <property type="component" value="Unassembled WGS sequence"/>
</dbReference>